<dbReference type="EMBL" id="CAKOGP040002091">
    <property type="protein sequence ID" value="CAJ1961703.1"/>
    <property type="molecule type" value="Genomic_DNA"/>
</dbReference>
<proteinExistence type="predicted"/>
<name>A0AAD2G3Q0_9STRA</name>
<organism evidence="2 3">
    <name type="scientific">Cylindrotheca closterium</name>
    <dbReference type="NCBI Taxonomy" id="2856"/>
    <lineage>
        <taxon>Eukaryota</taxon>
        <taxon>Sar</taxon>
        <taxon>Stramenopiles</taxon>
        <taxon>Ochrophyta</taxon>
        <taxon>Bacillariophyta</taxon>
        <taxon>Bacillariophyceae</taxon>
        <taxon>Bacillariophycidae</taxon>
        <taxon>Bacillariales</taxon>
        <taxon>Bacillariaceae</taxon>
        <taxon>Cylindrotheca</taxon>
    </lineage>
</organism>
<dbReference type="Proteomes" id="UP001295423">
    <property type="component" value="Unassembled WGS sequence"/>
</dbReference>
<feature type="region of interest" description="Disordered" evidence="1">
    <location>
        <begin position="138"/>
        <end position="161"/>
    </location>
</feature>
<reference evidence="2" key="1">
    <citation type="submission" date="2023-08" db="EMBL/GenBank/DDBJ databases">
        <authorList>
            <person name="Audoor S."/>
            <person name="Bilcke G."/>
        </authorList>
    </citation>
    <scope>NUCLEOTIDE SEQUENCE</scope>
</reference>
<feature type="compositionally biased region" description="Polar residues" evidence="1">
    <location>
        <begin position="141"/>
        <end position="161"/>
    </location>
</feature>
<evidence type="ECO:0000313" key="3">
    <source>
        <dbReference type="Proteomes" id="UP001295423"/>
    </source>
</evidence>
<dbReference type="AlphaFoldDB" id="A0AAD2G3Q0"/>
<gene>
    <name evidence="2" type="ORF">CYCCA115_LOCUS19329</name>
</gene>
<evidence type="ECO:0000313" key="2">
    <source>
        <dbReference type="EMBL" id="CAJ1961703.1"/>
    </source>
</evidence>
<sequence length="230" mass="25344">MEIAEHIFHFNDKGALDNQSSATSEAIYEHFWDSLLDNELAQEFLPAEVFNVRNPYHLVSFHPTYGAAILYKTLDSLEVFVRTVGLDKWEAKIHASSDGRECYAVPTLEAPRLMDQGPFPTHLLNKLEEALVQALRESEKNTGANRRNTPGNEGNQKTPSFLNEKLDQSIKNVVSDADKQVIESFSGNGSTYGGTTDVGLHSGGKQRNTAAPLVFSVVSTMLHLAGRPGN</sequence>
<accession>A0AAD2G3Q0</accession>
<evidence type="ECO:0000256" key="1">
    <source>
        <dbReference type="SAM" id="MobiDB-lite"/>
    </source>
</evidence>
<keyword evidence="3" id="KW-1185">Reference proteome</keyword>
<protein>
    <submittedName>
        <fullName evidence="2">Uncharacterized protein</fullName>
    </submittedName>
</protein>
<comment type="caution">
    <text evidence="2">The sequence shown here is derived from an EMBL/GenBank/DDBJ whole genome shotgun (WGS) entry which is preliminary data.</text>
</comment>
<feature type="region of interest" description="Disordered" evidence="1">
    <location>
        <begin position="185"/>
        <end position="204"/>
    </location>
</feature>